<dbReference type="Proteomes" id="UP000189055">
    <property type="component" value="Chromosome"/>
</dbReference>
<protein>
    <submittedName>
        <fullName evidence="1">Uncharacterized protein</fullName>
    </submittedName>
</protein>
<evidence type="ECO:0000313" key="1">
    <source>
        <dbReference type="EMBL" id="AQT03902.1"/>
    </source>
</evidence>
<accession>A0A1U9LBW9</accession>
<proteinExistence type="predicted"/>
<sequence>MYNFIFFLYFFTDTPKHTTTQQPADRADKKPVWREVLSGRFAKAQDACFGYKATLSFTNGYNSKTKNEFADISLFYGHKSI</sequence>
<name>A0A1U9LBW9_9PROT</name>
<evidence type="ECO:0000313" key="2">
    <source>
        <dbReference type="Proteomes" id="UP000189055"/>
    </source>
</evidence>
<reference evidence="1 2" key="1">
    <citation type="submission" date="2016-03" db="EMBL/GenBank/DDBJ databases">
        <title>Acetic acid bacteria sequencing.</title>
        <authorList>
            <person name="Brandt J."/>
            <person name="Jakob F."/>
            <person name="Vogel R.F."/>
        </authorList>
    </citation>
    <scope>NUCLEOTIDE SEQUENCE [LARGE SCALE GENOMIC DNA]</scope>
    <source>
        <strain evidence="1 2">TMW2.1084</strain>
    </source>
</reference>
<organism evidence="1 2">
    <name type="scientific">Acetobacter persici</name>
    <dbReference type="NCBI Taxonomy" id="1076596"/>
    <lineage>
        <taxon>Bacteria</taxon>
        <taxon>Pseudomonadati</taxon>
        <taxon>Pseudomonadota</taxon>
        <taxon>Alphaproteobacteria</taxon>
        <taxon>Acetobacterales</taxon>
        <taxon>Acetobacteraceae</taxon>
        <taxon>Acetobacter</taxon>
    </lineage>
</organism>
<dbReference type="EMBL" id="CP014687">
    <property type="protein sequence ID" value="AQT03902.1"/>
    <property type="molecule type" value="Genomic_DNA"/>
</dbReference>
<gene>
    <name evidence="1" type="ORF">A0U91_01435</name>
</gene>
<dbReference type="KEGG" id="aper:A0U91_01435"/>
<dbReference type="AlphaFoldDB" id="A0A1U9LBW9"/>